<reference evidence="1 2" key="1">
    <citation type="submission" date="2018-06" db="EMBL/GenBank/DDBJ databases">
        <title>Comparative genomics reveals the genomic features of Rhizophagus irregularis, R. cerebriforme, R. diaphanum and Gigaspora rosea, and their symbiotic lifestyle signature.</title>
        <authorList>
            <person name="Morin E."/>
            <person name="San Clemente H."/>
            <person name="Chen E.C.H."/>
            <person name="De La Providencia I."/>
            <person name="Hainaut M."/>
            <person name="Kuo A."/>
            <person name="Kohler A."/>
            <person name="Murat C."/>
            <person name="Tang N."/>
            <person name="Roy S."/>
            <person name="Loubradou J."/>
            <person name="Henrissat B."/>
            <person name="Grigoriev I.V."/>
            <person name="Corradi N."/>
            <person name="Roux C."/>
            <person name="Martin F.M."/>
        </authorList>
    </citation>
    <scope>NUCLEOTIDE SEQUENCE [LARGE SCALE GENOMIC DNA]</scope>
    <source>
        <strain evidence="1 2">DAOM 227022</strain>
    </source>
</reference>
<dbReference type="AlphaFoldDB" id="A0A397TA57"/>
<comment type="caution">
    <text evidence="1">The sequence shown here is derived from an EMBL/GenBank/DDBJ whole genome shotgun (WGS) entry which is preliminary data.</text>
</comment>
<keyword evidence="2" id="KW-1185">Reference proteome</keyword>
<gene>
    <name evidence="1" type="ORF">C1645_819765</name>
</gene>
<name>A0A397TA57_9GLOM</name>
<organism evidence="1 2">
    <name type="scientific">Glomus cerebriforme</name>
    <dbReference type="NCBI Taxonomy" id="658196"/>
    <lineage>
        <taxon>Eukaryota</taxon>
        <taxon>Fungi</taxon>
        <taxon>Fungi incertae sedis</taxon>
        <taxon>Mucoromycota</taxon>
        <taxon>Glomeromycotina</taxon>
        <taxon>Glomeromycetes</taxon>
        <taxon>Glomerales</taxon>
        <taxon>Glomeraceae</taxon>
        <taxon>Glomus</taxon>
    </lineage>
</organism>
<dbReference type="Proteomes" id="UP000265703">
    <property type="component" value="Unassembled WGS sequence"/>
</dbReference>
<evidence type="ECO:0000313" key="1">
    <source>
        <dbReference type="EMBL" id="RIA93137.1"/>
    </source>
</evidence>
<sequence>MSRNGVKRTSQLLLIPEDLINKMFRMALYSYLQIKMLFKAQKAKDNVEWSIYSHSHPNLSIPVGK</sequence>
<protein>
    <submittedName>
        <fullName evidence="1">Uncharacterized protein</fullName>
    </submittedName>
</protein>
<dbReference type="EMBL" id="QKYT01000110">
    <property type="protein sequence ID" value="RIA93137.1"/>
    <property type="molecule type" value="Genomic_DNA"/>
</dbReference>
<proteinExistence type="predicted"/>
<accession>A0A397TA57</accession>
<evidence type="ECO:0000313" key="2">
    <source>
        <dbReference type="Proteomes" id="UP000265703"/>
    </source>
</evidence>